<dbReference type="Proteomes" id="UP000184212">
    <property type="component" value="Unassembled WGS sequence"/>
</dbReference>
<dbReference type="STRING" id="947013.SAMN04488109_0720"/>
<evidence type="ECO:0000313" key="3">
    <source>
        <dbReference type="Proteomes" id="UP000184212"/>
    </source>
</evidence>
<evidence type="ECO:0000313" key="2">
    <source>
        <dbReference type="EMBL" id="SHG53735.1"/>
    </source>
</evidence>
<evidence type="ECO:0000256" key="1">
    <source>
        <dbReference type="SAM" id="SignalP"/>
    </source>
</evidence>
<feature type="signal peptide" evidence="1">
    <location>
        <begin position="1"/>
        <end position="19"/>
    </location>
</feature>
<reference evidence="2 3" key="1">
    <citation type="submission" date="2016-11" db="EMBL/GenBank/DDBJ databases">
        <authorList>
            <person name="Jaros S."/>
            <person name="Januszkiewicz K."/>
            <person name="Wedrychowicz H."/>
        </authorList>
    </citation>
    <scope>NUCLEOTIDE SEQUENCE [LARGE SCALE GENOMIC DNA]</scope>
    <source>
        <strain evidence="2 3">DSM 24574</strain>
    </source>
</reference>
<keyword evidence="1" id="KW-0732">Signal</keyword>
<dbReference type="GO" id="GO:0008237">
    <property type="term" value="F:metallopeptidase activity"/>
    <property type="evidence" value="ECO:0007669"/>
    <property type="project" value="InterPro"/>
</dbReference>
<dbReference type="Gene3D" id="3.40.390.10">
    <property type="entry name" value="Collagenase (Catalytic Domain)"/>
    <property type="match status" value="1"/>
</dbReference>
<dbReference type="AlphaFoldDB" id="A0A1M5KLZ3"/>
<dbReference type="OrthoDB" id="127762at2"/>
<dbReference type="InterPro" id="IPR019026">
    <property type="entry name" value="Peptidase_M64_IgA"/>
</dbReference>
<dbReference type="Pfam" id="PF09471">
    <property type="entry name" value="Peptidase_M64"/>
    <property type="match status" value="2"/>
</dbReference>
<dbReference type="RefSeq" id="WP_073131133.1">
    <property type="nucleotide sequence ID" value="NZ_FQWQ01000001.1"/>
</dbReference>
<accession>A0A1M5KLZ3</accession>
<feature type="chain" id="PRO_5013110245" evidence="1">
    <location>
        <begin position="20"/>
        <end position="417"/>
    </location>
</feature>
<name>A0A1M5KLZ3_9BACT</name>
<proteinExistence type="predicted"/>
<organism evidence="2 3">
    <name type="scientific">Chryseolinea serpens</name>
    <dbReference type="NCBI Taxonomy" id="947013"/>
    <lineage>
        <taxon>Bacteria</taxon>
        <taxon>Pseudomonadati</taxon>
        <taxon>Bacteroidota</taxon>
        <taxon>Cytophagia</taxon>
        <taxon>Cytophagales</taxon>
        <taxon>Fulvivirgaceae</taxon>
        <taxon>Chryseolinea</taxon>
    </lineage>
</organism>
<dbReference type="EMBL" id="FQWQ01000001">
    <property type="protein sequence ID" value="SHG53735.1"/>
    <property type="molecule type" value="Genomic_DNA"/>
</dbReference>
<sequence length="417" mass="45211">MKTLFLLCVSLLCMVQAYATVNVQTNADGTHATAVLVNGSTTRKYDIVFVGDGFTSSAADQDKFNNAVLSAVDALRHKVPYSTQICSFNVWRVNVISAEAGIDHPLTGVSKNTELNCTFGDNVGAPERVIYSTTPARVTEAANYAPAFDAIYVLVNDAQYGGAAGDIVYTSLNTSMQEVIVHELGHFVGHLADEYTCYFCDGRVEPAYAGPEPWQVNLTINTNRATLKWGSFVAATTPLPTTVDTPPGVVGAWAGGGYSPTGIYRPQANCLMRALNFELCAVCNDALNGILQPKCTACERDPNSLACALTKIRKRLYVYKAKIFRIPECCFCPLDIDPRRQVEIVLSVNSKNYKVQVLTADGKEVRAEVRDTDRGAAISFEENTKDAYFLQITPTTSLKEAAPIDVAITRNGQAVAL</sequence>
<dbReference type="InterPro" id="IPR024079">
    <property type="entry name" value="MetalloPept_cat_dom_sf"/>
</dbReference>
<protein>
    <submittedName>
        <fullName evidence="2">IgA Peptidase M64</fullName>
    </submittedName>
</protein>
<gene>
    <name evidence="2" type="ORF">SAMN04488109_0720</name>
</gene>
<keyword evidence="3" id="KW-1185">Reference proteome</keyword>